<keyword evidence="6" id="KW-1185">Reference proteome</keyword>
<comment type="caution">
    <text evidence="5">The sequence shown here is derived from an EMBL/GenBank/DDBJ whole genome shotgun (WGS) entry which is preliminary data.</text>
</comment>
<dbReference type="Gene3D" id="1.25.40.20">
    <property type="entry name" value="Ankyrin repeat-containing domain"/>
    <property type="match status" value="2"/>
</dbReference>
<feature type="region of interest" description="Disordered" evidence="4">
    <location>
        <begin position="1"/>
        <end position="50"/>
    </location>
</feature>
<gene>
    <name evidence="5" type="ORF">niasHT_034400</name>
</gene>
<keyword evidence="1" id="KW-0677">Repeat</keyword>
<dbReference type="InterPro" id="IPR002110">
    <property type="entry name" value="Ankyrin_rpt"/>
</dbReference>
<evidence type="ECO:0000256" key="2">
    <source>
        <dbReference type="ARBA" id="ARBA00023043"/>
    </source>
</evidence>
<dbReference type="Pfam" id="PF12796">
    <property type="entry name" value="Ank_2"/>
    <property type="match status" value="1"/>
</dbReference>
<evidence type="ECO:0000256" key="3">
    <source>
        <dbReference type="PROSITE-ProRule" id="PRU00023"/>
    </source>
</evidence>
<evidence type="ECO:0000313" key="5">
    <source>
        <dbReference type="EMBL" id="KAL3069170.1"/>
    </source>
</evidence>
<organism evidence="5 6">
    <name type="scientific">Heterodera trifolii</name>
    <dbReference type="NCBI Taxonomy" id="157864"/>
    <lineage>
        <taxon>Eukaryota</taxon>
        <taxon>Metazoa</taxon>
        <taxon>Ecdysozoa</taxon>
        <taxon>Nematoda</taxon>
        <taxon>Chromadorea</taxon>
        <taxon>Rhabditida</taxon>
        <taxon>Tylenchina</taxon>
        <taxon>Tylenchomorpha</taxon>
        <taxon>Tylenchoidea</taxon>
        <taxon>Heteroderidae</taxon>
        <taxon>Heteroderinae</taxon>
        <taxon>Heterodera</taxon>
    </lineage>
</organism>
<proteinExistence type="predicted"/>
<dbReference type="PANTHER" id="PTHR24198">
    <property type="entry name" value="ANKYRIN REPEAT AND PROTEIN KINASE DOMAIN-CONTAINING PROTEIN"/>
    <property type="match status" value="1"/>
</dbReference>
<name>A0ABD2HUU9_9BILA</name>
<dbReference type="AlphaFoldDB" id="A0ABD2HUU9"/>
<dbReference type="SMART" id="SM00248">
    <property type="entry name" value="ANK"/>
    <property type="match status" value="4"/>
</dbReference>
<dbReference type="PROSITE" id="PS50297">
    <property type="entry name" value="ANK_REP_REGION"/>
    <property type="match status" value="1"/>
</dbReference>
<evidence type="ECO:0000313" key="6">
    <source>
        <dbReference type="Proteomes" id="UP001620626"/>
    </source>
</evidence>
<reference evidence="5 6" key="1">
    <citation type="submission" date="2024-10" db="EMBL/GenBank/DDBJ databases">
        <authorList>
            <person name="Kim D."/>
        </authorList>
    </citation>
    <scope>NUCLEOTIDE SEQUENCE [LARGE SCALE GENOMIC DNA]</scope>
    <source>
        <strain evidence="5">BH-2024</strain>
    </source>
</reference>
<evidence type="ECO:0000256" key="4">
    <source>
        <dbReference type="SAM" id="MobiDB-lite"/>
    </source>
</evidence>
<dbReference type="SUPFAM" id="SSF48403">
    <property type="entry name" value="Ankyrin repeat"/>
    <property type="match status" value="1"/>
</dbReference>
<dbReference type="PANTHER" id="PTHR24198:SF165">
    <property type="entry name" value="ANKYRIN REPEAT-CONTAINING PROTEIN-RELATED"/>
    <property type="match status" value="1"/>
</dbReference>
<sequence length="253" mass="27821">MADNSESRNIFDGQGGRQNSAVVGTVRSPSAAGPIANPPPVAPATSTQNEEIKIVGKRRNSSNRSMAPIPLQFNSTRIISWKMDRIQMNTALLFVMETERSKHIKFFLERAGADIESTDSDGDTALAYALMRNKLHFAAASLCQKRRFCIVQIFGRQRSRICLLHVQGHLQIVKLLVEEGNANIEVANSDGNTALILALNKRNFEIAQYLCDKGARIDRPNNDVARPCAVGVLALGLELQIGRANGEHWGRNS</sequence>
<feature type="repeat" description="ANK" evidence="3">
    <location>
        <begin position="190"/>
        <end position="222"/>
    </location>
</feature>
<keyword evidence="2 3" id="KW-0040">ANK repeat</keyword>
<evidence type="ECO:0000256" key="1">
    <source>
        <dbReference type="ARBA" id="ARBA00022737"/>
    </source>
</evidence>
<accession>A0ABD2HUU9</accession>
<protein>
    <submittedName>
        <fullName evidence="5">Uncharacterized protein</fullName>
    </submittedName>
</protein>
<dbReference type="InterPro" id="IPR036770">
    <property type="entry name" value="Ankyrin_rpt-contain_sf"/>
</dbReference>
<dbReference type="PROSITE" id="PS50088">
    <property type="entry name" value="ANK_REPEAT"/>
    <property type="match status" value="1"/>
</dbReference>
<dbReference type="Proteomes" id="UP001620626">
    <property type="component" value="Unassembled WGS sequence"/>
</dbReference>
<dbReference type="EMBL" id="JBICBT010001397">
    <property type="protein sequence ID" value="KAL3069170.1"/>
    <property type="molecule type" value="Genomic_DNA"/>
</dbReference>